<name>A0ABX5KDN3_9BURK</name>
<sequence length="287" mass="31953">MADQSGNVKERRHAENRAALAQADEIAVRLRVEREIAVRADRAFGAAARSRGVDEHGGIVGREGDRCGLATLRGPRRPQEIASALACSGCIPLRDEHARVVARLHGARAGGEHVWRGLAVGLDALDHFAHHFAFERVVADQHARLRIVEQQPQFARAVHRVDRHHHRARFPDAEQRDHKLRHVLQIERDAIAASHLVVVQHAGYGVAPRIERLPVEPAVEVEQRAGVWRMRERRCEDVEAVAVFRLRVRVDAGVIQLAPWVAFVGVHVRLLTPRAPVARAAPPCRAP</sequence>
<accession>A0ABX5KDN3</accession>
<evidence type="ECO:0000313" key="2">
    <source>
        <dbReference type="Proteomes" id="UP000245712"/>
    </source>
</evidence>
<keyword evidence="2" id="KW-1185">Reference proteome</keyword>
<organism evidence="1 2">
    <name type="scientific">Paraburkholderia unamae</name>
    <dbReference type="NCBI Taxonomy" id="219649"/>
    <lineage>
        <taxon>Bacteria</taxon>
        <taxon>Pseudomonadati</taxon>
        <taxon>Pseudomonadota</taxon>
        <taxon>Betaproteobacteria</taxon>
        <taxon>Burkholderiales</taxon>
        <taxon>Burkholderiaceae</taxon>
        <taxon>Paraburkholderia</taxon>
    </lineage>
</organism>
<reference evidence="1 2" key="1">
    <citation type="submission" date="2018-05" db="EMBL/GenBank/DDBJ databases">
        <title>Genomic Encyclopedia of Type Strains, Phase IV (KMG-V): Genome sequencing to study the core and pangenomes of soil and plant-associated prokaryotes.</title>
        <authorList>
            <person name="Whitman W."/>
        </authorList>
    </citation>
    <scope>NUCLEOTIDE SEQUENCE [LARGE SCALE GENOMIC DNA]</scope>
    <source>
        <strain evidence="1 2">SCZa-39</strain>
    </source>
</reference>
<protein>
    <submittedName>
        <fullName evidence="1">Uncharacterized protein</fullName>
    </submittedName>
</protein>
<proteinExistence type="predicted"/>
<comment type="caution">
    <text evidence="1">The sequence shown here is derived from an EMBL/GenBank/DDBJ whole genome shotgun (WGS) entry which is preliminary data.</text>
</comment>
<gene>
    <name evidence="1" type="ORF">C7402_1247</name>
</gene>
<dbReference type="Proteomes" id="UP000245712">
    <property type="component" value="Unassembled WGS sequence"/>
</dbReference>
<evidence type="ECO:0000313" key="1">
    <source>
        <dbReference type="EMBL" id="PVX72437.1"/>
    </source>
</evidence>
<dbReference type="EMBL" id="QEOB01000024">
    <property type="protein sequence ID" value="PVX72437.1"/>
    <property type="molecule type" value="Genomic_DNA"/>
</dbReference>